<dbReference type="STRING" id="1073328.SAMN05216294_3076"/>
<dbReference type="OrthoDB" id="1448781at2"/>
<proteinExistence type="predicted"/>
<accession>A0A1H2Y6W3</accession>
<keyword evidence="1" id="KW-0472">Membrane</keyword>
<dbReference type="RefSeq" id="WP_139150412.1">
    <property type="nucleotide sequence ID" value="NZ_FNKI01000004.1"/>
</dbReference>
<keyword evidence="3" id="KW-1185">Reference proteome</keyword>
<feature type="transmembrane region" description="Helical" evidence="1">
    <location>
        <begin position="44"/>
        <end position="62"/>
    </location>
</feature>
<keyword evidence="1" id="KW-0812">Transmembrane</keyword>
<feature type="transmembrane region" description="Helical" evidence="1">
    <location>
        <begin position="74"/>
        <end position="92"/>
    </location>
</feature>
<gene>
    <name evidence="2" type="ORF">SAMN04487892_2945</name>
</gene>
<evidence type="ECO:0000313" key="2">
    <source>
        <dbReference type="EMBL" id="SDX00886.1"/>
    </source>
</evidence>
<dbReference type="AlphaFoldDB" id="A0A1H2Y6W3"/>
<evidence type="ECO:0000313" key="3">
    <source>
        <dbReference type="Proteomes" id="UP000199592"/>
    </source>
</evidence>
<protein>
    <submittedName>
        <fullName evidence="2">Uncharacterized protein</fullName>
    </submittedName>
</protein>
<evidence type="ECO:0000256" key="1">
    <source>
        <dbReference type="SAM" id="Phobius"/>
    </source>
</evidence>
<dbReference type="Proteomes" id="UP000199592">
    <property type="component" value="Unassembled WGS sequence"/>
</dbReference>
<sequence>MKNPLKILLSIPSIIGLAYMWTFIEPKSIVWISNNIVSYEYQGAIVNVLVISQLAYLIYRLWRYKNIKMGQKSEWTFLLITFNVITCPIYIWKMDEQFKLMNQEMINQQ</sequence>
<feature type="transmembrane region" description="Helical" evidence="1">
    <location>
        <begin position="7"/>
        <end position="24"/>
    </location>
</feature>
<name>A0A1H2Y6W3_9FLAO</name>
<dbReference type="EMBL" id="FNMY01000005">
    <property type="protein sequence ID" value="SDX00886.1"/>
    <property type="molecule type" value="Genomic_DNA"/>
</dbReference>
<keyword evidence="1" id="KW-1133">Transmembrane helix</keyword>
<reference evidence="3" key="1">
    <citation type="submission" date="2016-10" db="EMBL/GenBank/DDBJ databases">
        <authorList>
            <person name="Varghese N."/>
            <person name="Submissions S."/>
        </authorList>
    </citation>
    <scope>NUCLEOTIDE SEQUENCE [LARGE SCALE GENOMIC DNA]</scope>
    <source>
        <strain evidence="3">DSM 25030</strain>
    </source>
</reference>
<organism evidence="2 3">
    <name type="scientific">Flagellimonas zhangzhouensis</name>
    <dbReference type="NCBI Taxonomy" id="1073328"/>
    <lineage>
        <taxon>Bacteria</taxon>
        <taxon>Pseudomonadati</taxon>
        <taxon>Bacteroidota</taxon>
        <taxon>Flavobacteriia</taxon>
        <taxon>Flavobacteriales</taxon>
        <taxon>Flavobacteriaceae</taxon>
        <taxon>Flagellimonas</taxon>
    </lineage>
</organism>